<dbReference type="Pfam" id="PF01433">
    <property type="entry name" value="Peptidase_M1"/>
    <property type="match status" value="1"/>
</dbReference>
<dbReference type="InterPro" id="IPR042097">
    <property type="entry name" value="Aminopeptidase_N-like_N_sf"/>
</dbReference>
<keyword evidence="2" id="KW-0645">Protease</keyword>
<gene>
    <name evidence="2" type="ORF">BS101_03560</name>
</gene>
<reference evidence="2 3" key="1">
    <citation type="submission" date="2016-12" db="EMBL/GenBank/DDBJ databases">
        <title>Complete genome sequence of Clostridium kluyveri JZZ isolated from the pit mud of a Chinese flavor liquor-making factory.</title>
        <authorList>
            <person name="Wang Y."/>
        </authorList>
    </citation>
    <scope>NUCLEOTIDE SEQUENCE [LARGE SCALE GENOMIC DNA]</scope>
    <source>
        <strain evidence="2 3">JZZ</strain>
    </source>
</reference>
<dbReference type="RefSeq" id="WP_073537575.1">
    <property type="nucleotide sequence ID" value="NZ_CP018335.1"/>
</dbReference>
<accession>A0A1L5F4W4</accession>
<evidence type="ECO:0000313" key="3">
    <source>
        <dbReference type="Proteomes" id="UP000184604"/>
    </source>
</evidence>
<dbReference type="Gene3D" id="2.60.40.1730">
    <property type="entry name" value="tricorn interacting facor f3 domain"/>
    <property type="match status" value="1"/>
</dbReference>
<dbReference type="InterPro" id="IPR014782">
    <property type="entry name" value="Peptidase_M1_dom"/>
</dbReference>
<dbReference type="GO" id="GO:0008270">
    <property type="term" value="F:zinc ion binding"/>
    <property type="evidence" value="ECO:0007669"/>
    <property type="project" value="InterPro"/>
</dbReference>
<dbReference type="GO" id="GO:0008237">
    <property type="term" value="F:metallopeptidase activity"/>
    <property type="evidence" value="ECO:0007669"/>
    <property type="project" value="InterPro"/>
</dbReference>
<feature type="domain" description="Peptidase M1 membrane alanine aminopeptidase" evidence="1">
    <location>
        <begin position="281"/>
        <end position="501"/>
    </location>
</feature>
<sequence>MNFNKTRNIILISFLTLLTPCLFKTGIVKASTLPAKYSMDLNFNANTKTLTGSEEVTIKNNTGTSLNDIVFHLYPDSYNKKETMPSLVGITGMEDLTESQKGYIYITKVIVNKKDMKFTQDDQILKISLNESLEINKNIKISISFKLKLPMGTSRLGYIDNDYSLTNWYPILSMYDNKENKWDENVFNVVGESNYSDTADYDINLKVPKDYVVASTGEEKEQSSDENSKIMNLNASSVRDFVIIMSPNYKVLSKEIDGIKVNSYYLAKEGYSDTSTAEDVLDSAVSAVEFFSQQFGKYPYDELDLMESHLSGGAMEYPQIIQMPTYPEKIPSSNNDQYISSLYEDSFISQAAVHEVSHQWWYVTVGNNEFKEPFLDESLATFSTAYYFEKTEGEYSQNGILNMIPAYSNESIGALSSQYKFPSIGSGVDKFDDDGNATAYIMVIYGKGPLLIEDLRKRVGDTVFLDIMQTYFKEYKFKNSSIEGFLSVIEKKAGKNVSDIIKASLNSNNYIAENLKLTDEQIEKLANEQYRNMLKNLEENNGLILGSLQLRILNGEKALLVKPSNLATDEKESLDNIIKTMTSNSDISIKEDKDITDEDIKNNNIILFGNPWNNKVFNSMKDDLPILLTKNTISCDNFSFKNENINGAFTIKNPKNDNKLMLAFFWTKDNSFYTDLNLITNSQFTISIDNKQFFNGRF</sequence>
<organism evidence="2 3">
    <name type="scientific">Clostridium kluyveri</name>
    <dbReference type="NCBI Taxonomy" id="1534"/>
    <lineage>
        <taxon>Bacteria</taxon>
        <taxon>Bacillati</taxon>
        <taxon>Bacillota</taxon>
        <taxon>Clostridia</taxon>
        <taxon>Eubacteriales</taxon>
        <taxon>Clostridiaceae</taxon>
        <taxon>Clostridium</taxon>
    </lineage>
</organism>
<dbReference type="AlphaFoldDB" id="A0A1L5F4W4"/>
<dbReference type="Gene3D" id="1.10.390.10">
    <property type="entry name" value="Neutral Protease Domain 2"/>
    <property type="match status" value="1"/>
</dbReference>
<keyword evidence="2" id="KW-0031">Aminopeptidase</keyword>
<dbReference type="PANTHER" id="PTHR45726">
    <property type="entry name" value="LEUKOTRIENE A-4 HYDROLASE"/>
    <property type="match status" value="1"/>
</dbReference>
<dbReference type="CDD" id="cd09604">
    <property type="entry name" value="M1_APN_like"/>
    <property type="match status" value="1"/>
</dbReference>
<dbReference type="OrthoDB" id="9814383at2"/>
<evidence type="ECO:0000259" key="1">
    <source>
        <dbReference type="Pfam" id="PF01433"/>
    </source>
</evidence>
<protein>
    <submittedName>
        <fullName evidence="2">Aminopeptidase</fullName>
    </submittedName>
</protein>
<dbReference type="Proteomes" id="UP000184604">
    <property type="component" value="Chromosome"/>
</dbReference>
<keyword evidence="2" id="KW-0378">Hydrolase</keyword>
<dbReference type="InterPro" id="IPR027268">
    <property type="entry name" value="Peptidase_M4/M1_CTD_sf"/>
</dbReference>
<dbReference type="SUPFAM" id="SSF63737">
    <property type="entry name" value="Leukotriene A4 hydrolase N-terminal domain"/>
    <property type="match status" value="1"/>
</dbReference>
<proteinExistence type="predicted"/>
<dbReference type="InterPro" id="IPR034015">
    <property type="entry name" value="M1_LTA4H"/>
</dbReference>
<evidence type="ECO:0000313" key="2">
    <source>
        <dbReference type="EMBL" id="APM37880.1"/>
    </source>
</evidence>
<name>A0A1L5F4W4_CLOKL</name>
<dbReference type="GO" id="GO:0004177">
    <property type="term" value="F:aminopeptidase activity"/>
    <property type="evidence" value="ECO:0007669"/>
    <property type="project" value="UniProtKB-KW"/>
</dbReference>
<dbReference type="EMBL" id="CP018335">
    <property type="protein sequence ID" value="APM37880.1"/>
    <property type="molecule type" value="Genomic_DNA"/>
</dbReference>
<dbReference type="PANTHER" id="PTHR45726:SF3">
    <property type="entry name" value="LEUKOTRIENE A-4 HYDROLASE"/>
    <property type="match status" value="1"/>
</dbReference>
<dbReference type="SUPFAM" id="SSF55486">
    <property type="entry name" value="Metalloproteases ('zincins'), catalytic domain"/>
    <property type="match status" value="1"/>
</dbReference>